<sequence>MKATDKINIDPKLFGITKIKKLKPKLELNTDHFTLKSPTSLASARNPTMKKDFFTASYLCKKTGSKPKAAFKEKKPIISKRSISNCSMAKTTKNQDYNKDINLICDNFDRENTDTLASIEKSSQETIDFPIKMIMKNFGKVPNHISIRDEKGSSKKKKKSKKRVNSSRKNLGSAGASKCLTQNKPKQPKGRNNNRSNNTPFKRKTVAFNWNIPSRFSKEKIIPQSTKNSQRKILLDYGSSKKITGKELKLKSRRNSRKQTGSNIHNSDYSKTYSKRVAKRSGDYNLKKTIPSKSKRSPGRHDRKIHKSKEKKLPEKYPIIFPEDFYNETKVYESEQLNTDPKRDKHKRIIRDRICVEAQNTRITKRTKSLGLLKDAVYITNKKAHPGATDSMTNKDTSTKITANKNPIFESVKYMLGTPRMTKSQPLIAPEAPTDPNYAAMEALKYKLKHFLQNQDQVVLKLKKEIEFLRQENEYLRSKNN</sequence>
<dbReference type="AlphaFoldDB" id="A0AAD1U9Y5"/>
<keyword evidence="1" id="KW-0175">Coiled coil</keyword>
<feature type="coiled-coil region" evidence="1">
    <location>
        <begin position="452"/>
        <end position="479"/>
    </location>
</feature>
<keyword evidence="4" id="KW-1185">Reference proteome</keyword>
<reference evidence="3" key="1">
    <citation type="submission" date="2023-07" db="EMBL/GenBank/DDBJ databases">
        <authorList>
            <consortium name="AG Swart"/>
            <person name="Singh M."/>
            <person name="Singh A."/>
            <person name="Seah K."/>
            <person name="Emmerich C."/>
        </authorList>
    </citation>
    <scope>NUCLEOTIDE SEQUENCE</scope>
    <source>
        <strain evidence="3">DP1</strain>
    </source>
</reference>
<accession>A0AAD1U9Y5</accession>
<organism evidence="3 4">
    <name type="scientific">Euplotes crassus</name>
    <dbReference type="NCBI Taxonomy" id="5936"/>
    <lineage>
        <taxon>Eukaryota</taxon>
        <taxon>Sar</taxon>
        <taxon>Alveolata</taxon>
        <taxon>Ciliophora</taxon>
        <taxon>Intramacronucleata</taxon>
        <taxon>Spirotrichea</taxon>
        <taxon>Hypotrichia</taxon>
        <taxon>Euplotida</taxon>
        <taxon>Euplotidae</taxon>
        <taxon>Moneuplotes</taxon>
    </lineage>
</organism>
<feature type="compositionally biased region" description="Basic residues" evidence="2">
    <location>
        <begin position="154"/>
        <end position="166"/>
    </location>
</feature>
<feature type="region of interest" description="Disordered" evidence="2">
    <location>
        <begin position="143"/>
        <end position="206"/>
    </location>
</feature>
<feature type="compositionally biased region" description="Polar residues" evidence="2">
    <location>
        <begin position="179"/>
        <end position="200"/>
    </location>
</feature>
<evidence type="ECO:0000313" key="3">
    <source>
        <dbReference type="EMBL" id="CAI2364055.1"/>
    </source>
</evidence>
<feature type="region of interest" description="Disordered" evidence="2">
    <location>
        <begin position="245"/>
        <end position="313"/>
    </location>
</feature>
<protein>
    <submittedName>
        <fullName evidence="3">Uncharacterized protein</fullName>
    </submittedName>
</protein>
<feature type="compositionally biased region" description="Basic residues" evidence="2">
    <location>
        <begin position="293"/>
        <end position="310"/>
    </location>
</feature>
<evidence type="ECO:0000313" key="4">
    <source>
        <dbReference type="Proteomes" id="UP001295684"/>
    </source>
</evidence>
<dbReference type="Proteomes" id="UP001295684">
    <property type="component" value="Unassembled WGS sequence"/>
</dbReference>
<dbReference type="EMBL" id="CAMPGE010005207">
    <property type="protein sequence ID" value="CAI2364055.1"/>
    <property type="molecule type" value="Genomic_DNA"/>
</dbReference>
<name>A0AAD1U9Y5_EUPCR</name>
<feature type="compositionally biased region" description="Polar residues" evidence="2">
    <location>
        <begin position="258"/>
        <end position="272"/>
    </location>
</feature>
<gene>
    <name evidence="3" type="ORF">ECRASSUSDP1_LOCUS5395</name>
</gene>
<comment type="caution">
    <text evidence="3">The sequence shown here is derived from an EMBL/GenBank/DDBJ whole genome shotgun (WGS) entry which is preliminary data.</text>
</comment>
<evidence type="ECO:0000256" key="1">
    <source>
        <dbReference type="SAM" id="Coils"/>
    </source>
</evidence>
<proteinExistence type="predicted"/>
<evidence type="ECO:0000256" key="2">
    <source>
        <dbReference type="SAM" id="MobiDB-lite"/>
    </source>
</evidence>